<keyword evidence="9" id="KW-1185">Reference proteome</keyword>
<dbReference type="OrthoDB" id="412109at2759"/>
<feature type="compositionally biased region" description="Polar residues" evidence="7">
    <location>
        <begin position="45"/>
        <end position="67"/>
    </location>
</feature>
<feature type="compositionally biased region" description="Basic and acidic residues" evidence="7">
    <location>
        <begin position="28"/>
        <end position="41"/>
    </location>
</feature>
<keyword evidence="3" id="KW-0677">Repeat</keyword>
<comment type="subcellular location">
    <subcellularLocation>
        <location evidence="1">Nucleus</location>
    </subcellularLocation>
</comment>
<evidence type="ECO:0000313" key="9">
    <source>
        <dbReference type="Proteomes" id="UP000027265"/>
    </source>
</evidence>
<evidence type="ECO:0000256" key="7">
    <source>
        <dbReference type="SAM" id="MobiDB-lite"/>
    </source>
</evidence>
<dbReference type="EMBL" id="KL197733">
    <property type="protein sequence ID" value="KDQ53553.1"/>
    <property type="molecule type" value="Genomic_DNA"/>
</dbReference>
<name>A0A067PF70_9AGAM</name>
<proteinExistence type="predicted"/>
<evidence type="ECO:0000256" key="6">
    <source>
        <dbReference type="SAM" id="Coils"/>
    </source>
</evidence>
<keyword evidence="4" id="KW-0040">ANK repeat</keyword>
<evidence type="ECO:0000256" key="5">
    <source>
        <dbReference type="ARBA" id="ARBA00023242"/>
    </source>
</evidence>
<sequence length="329" mass="38971">MAQYKEYQYRDTSTTNIRPTTSPYYHRPRYDSTTRRDDTVRSKTPLPSTSRLQPSRTHGNQNLNPRTKVTPRDGERTEELYSWMIEQEFLGPKGKYSETERWVHGQKGLSDSKQRDERKKKWDNMFEEYEVQAAAWAAREEEVRRKAIEREMERTRLVREQMERIEERIRQKREAERQKIAEERKATNASERFRRERRVTETMSGDRAVVDTWKRYEARWAVITAPTSSTDLLGFRTIPWPQVQAPNCPSDISPYAITTFILSPLHSGGQSRKDRIRSALLRWHPDRFRRLLGRVAPRDRQAIEEGVGIVTRCLNDMMAREASVSAYHY</sequence>
<accession>A0A067PF70</accession>
<evidence type="ECO:0000256" key="3">
    <source>
        <dbReference type="ARBA" id="ARBA00022737"/>
    </source>
</evidence>
<feature type="compositionally biased region" description="Polar residues" evidence="7">
    <location>
        <begin position="10"/>
        <end position="23"/>
    </location>
</feature>
<dbReference type="Proteomes" id="UP000027265">
    <property type="component" value="Unassembled WGS sequence"/>
</dbReference>
<organism evidence="8 9">
    <name type="scientific">Jaapia argillacea MUCL 33604</name>
    <dbReference type="NCBI Taxonomy" id="933084"/>
    <lineage>
        <taxon>Eukaryota</taxon>
        <taxon>Fungi</taxon>
        <taxon>Dikarya</taxon>
        <taxon>Basidiomycota</taxon>
        <taxon>Agaricomycotina</taxon>
        <taxon>Agaricomycetes</taxon>
        <taxon>Agaricomycetidae</taxon>
        <taxon>Jaapiales</taxon>
        <taxon>Jaapiaceae</taxon>
        <taxon>Jaapia</taxon>
    </lineage>
</organism>
<keyword evidence="6" id="KW-0175">Coiled coil</keyword>
<evidence type="ECO:0000256" key="4">
    <source>
        <dbReference type="ARBA" id="ARBA00023043"/>
    </source>
</evidence>
<dbReference type="GO" id="GO:0043124">
    <property type="term" value="P:negative regulation of canonical NF-kappaB signal transduction"/>
    <property type="evidence" value="ECO:0007669"/>
    <property type="project" value="InterPro"/>
</dbReference>
<feature type="coiled-coil region" evidence="6">
    <location>
        <begin position="138"/>
        <end position="192"/>
    </location>
</feature>
<gene>
    <name evidence="8" type="ORF">JAAARDRAFT_39245</name>
</gene>
<dbReference type="InterPro" id="IPR038753">
    <property type="entry name" value="NFKBIL1"/>
</dbReference>
<evidence type="ECO:0000256" key="2">
    <source>
        <dbReference type="ARBA" id="ARBA00022553"/>
    </source>
</evidence>
<keyword evidence="2" id="KW-0597">Phosphoprotein</keyword>
<dbReference type="InParanoid" id="A0A067PF70"/>
<dbReference type="HOGENOM" id="CLU_074404_0_0_1"/>
<reference evidence="9" key="1">
    <citation type="journal article" date="2014" name="Proc. Natl. Acad. Sci. U.S.A.">
        <title>Extensive sampling of basidiomycete genomes demonstrates inadequacy of the white-rot/brown-rot paradigm for wood decay fungi.</title>
        <authorList>
            <person name="Riley R."/>
            <person name="Salamov A.A."/>
            <person name="Brown D.W."/>
            <person name="Nagy L.G."/>
            <person name="Floudas D."/>
            <person name="Held B.W."/>
            <person name="Levasseur A."/>
            <person name="Lombard V."/>
            <person name="Morin E."/>
            <person name="Otillar R."/>
            <person name="Lindquist E.A."/>
            <person name="Sun H."/>
            <person name="LaButti K.M."/>
            <person name="Schmutz J."/>
            <person name="Jabbour D."/>
            <person name="Luo H."/>
            <person name="Baker S.E."/>
            <person name="Pisabarro A.G."/>
            <person name="Walton J.D."/>
            <person name="Blanchette R.A."/>
            <person name="Henrissat B."/>
            <person name="Martin F."/>
            <person name="Cullen D."/>
            <person name="Hibbett D.S."/>
            <person name="Grigoriev I.V."/>
        </authorList>
    </citation>
    <scope>NUCLEOTIDE SEQUENCE [LARGE SCALE GENOMIC DNA]</scope>
    <source>
        <strain evidence="9">MUCL 33604</strain>
    </source>
</reference>
<protein>
    <submittedName>
        <fullName evidence="8">Uncharacterized protein</fullName>
    </submittedName>
</protein>
<dbReference type="PANTHER" id="PTHR15263">
    <property type="entry name" value="I-KAPPA-B-LIKE PROTEIN IKBL"/>
    <property type="match status" value="1"/>
</dbReference>
<evidence type="ECO:0000313" key="8">
    <source>
        <dbReference type="EMBL" id="KDQ53553.1"/>
    </source>
</evidence>
<keyword evidence="5" id="KW-0539">Nucleus</keyword>
<dbReference type="AlphaFoldDB" id="A0A067PF70"/>
<dbReference type="GO" id="GO:0005634">
    <property type="term" value="C:nucleus"/>
    <property type="evidence" value="ECO:0007669"/>
    <property type="project" value="UniProtKB-SubCell"/>
</dbReference>
<dbReference type="STRING" id="933084.A0A067PF70"/>
<evidence type="ECO:0000256" key="1">
    <source>
        <dbReference type="ARBA" id="ARBA00004123"/>
    </source>
</evidence>
<dbReference type="PANTHER" id="PTHR15263:SF1">
    <property type="entry name" value="NF-KAPPA-B INHIBITOR-LIKE PROTEIN 1"/>
    <property type="match status" value="1"/>
</dbReference>
<feature type="region of interest" description="Disordered" evidence="7">
    <location>
        <begin position="1"/>
        <end position="75"/>
    </location>
</feature>